<feature type="region of interest" description="Disordered" evidence="1">
    <location>
        <begin position="162"/>
        <end position="215"/>
    </location>
</feature>
<feature type="region of interest" description="Disordered" evidence="1">
    <location>
        <begin position="1"/>
        <end position="22"/>
    </location>
</feature>
<dbReference type="Proteomes" id="UP001491310">
    <property type="component" value="Unassembled WGS sequence"/>
</dbReference>
<dbReference type="InterPro" id="IPR057523">
    <property type="entry name" value="HTH_74"/>
</dbReference>
<evidence type="ECO:0000313" key="3">
    <source>
        <dbReference type="EMBL" id="KAK9906751.1"/>
    </source>
</evidence>
<gene>
    <name evidence="3" type="ORF">WJX75_007360</name>
</gene>
<sequence length="326" mass="35260">MHALKYTAAPHTTKGQAGPTEGKIARKGLSSETMDDKFCSLLEAACEASKHHEPQELMEFGVVKTEERVIKRGRITLQYLYDNLQKGQGTTLESAVRRDIGNTPDTSKALRMLVNARKIIRKGRGGRIDPFLYEIPSCVVEEIMATESEDDLHAQVYMSDGAAQEQKQEAPVTDQHASQRASDTAAAISGGAAMRPPLSPSSLIAEQQQPQPRQTCTISLDQGSFVSSLPINISALSRESRGPGCFTFSQALGACRKDYLGTSAGMLSCADRNAAEDQQMLHSSQDSMLSDGGTRSPKNSGSFLRMGCNVKLALSPPRFKPFGMSS</sequence>
<feature type="region of interest" description="Disordered" evidence="1">
    <location>
        <begin position="278"/>
        <end position="300"/>
    </location>
</feature>
<dbReference type="PANTHER" id="PTHR34799:SF2">
    <property type="entry name" value="OS07G0656300 PROTEIN"/>
    <property type="match status" value="1"/>
</dbReference>
<protein>
    <recommendedName>
        <fullName evidence="2">HTH three-helical bundle domain-containing protein</fullName>
    </recommendedName>
</protein>
<dbReference type="Pfam" id="PF25370">
    <property type="entry name" value="HTH_74"/>
    <property type="match status" value="1"/>
</dbReference>
<reference evidence="3 4" key="1">
    <citation type="journal article" date="2024" name="Nat. Commun.">
        <title>Phylogenomics reveals the evolutionary origins of lichenization in chlorophyte algae.</title>
        <authorList>
            <person name="Puginier C."/>
            <person name="Libourel C."/>
            <person name="Otte J."/>
            <person name="Skaloud P."/>
            <person name="Haon M."/>
            <person name="Grisel S."/>
            <person name="Petersen M."/>
            <person name="Berrin J.G."/>
            <person name="Delaux P.M."/>
            <person name="Dal Grande F."/>
            <person name="Keller J."/>
        </authorList>
    </citation>
    <scope>NUCLEOTIDE SEQUENCE [LARGE SCALE GENOMIC DNA]</scope>
    <source>
        <strain evidence="3 4">SAG 216-7</strain>
    </source>
</reference>
<keyword evidence="4" id="KW-1185">Reference proteome</keyword>
<dbReference type="EMBL" id="JALJOT010000010">
    <property type="protein sequence ID" value="KAK9906751.1"/>
    <property type="molecule type" value="Genomic_DNA"/>
</dbReference>
<evidence type="ECO:0000256" key="1">
    <source>
        <dbReference type="SAM" id="MobiDB-lite"/>
    </source>
</evidence>
<feature type="domain" description="HTH three-helical bundle" evidence="2">
    <location>
        <begin position="89"/>
        <end position="112"/>
    </location>
</feature>
<name>A0ABR2YJQ3_9CHLO</name>
<accession>A0ABR2YJQ3</accession>
<proteinExistence type="predicted"/>
<dbReference type="PANTHER" id="PTHR34799">
    <property type="entry name" value="OS07G0656300 PROTEIN"/>
    <property type="match status" value="1"/>
</dbReference>
<organism evidence="3 4">
    <name type="scientific">Coccomyxa subellipsoidea</name>
    <dbReference type="NCBI Taxonomy" id="248742"/>
    <lineage>
        <taxon>Eukaryota</taxon>
        <taxon>Viridiplantae</taxon>
        <taxon>Chlorophyta</taxon>
        <taxon>core chlorophytes</taxon>
        <taxon>Trebouxiophyceae</taxon>
        <taxon>Trebouxiophyceae incertae sedis</taxon>
        <taxon>Coccomyxaceae</taxon>
        <taxon>Coccomyxa</taxon>
    </lineage>
</organism>
<comment type="caution">
    <text evidence="3">The sequence shown here is derived from an EMBL/GenBank/DDBJ whole genome shotgun (WGS) entry which is preliminary data.</text>
</comment>
<evidence type="ECO:0000259" key="2">
    <source>
        <dbReference type="Pfam" id="PF25370"/>
    </source>
</evidence>
<evidence type="ECO:0000313" key="4">
    <source>
        <dbReference type="Proteomes" id="UP001491310"/>
    </source>
</evidence>
<feature type="compositionally biased region" description="Polar residues" evidence="1">
    <location>
        <begin position="200"/>
        <end position="215"/>
    </location>
</feature>